<comment type="caution">
    <text evidence="2">The sequence shown here is derived from an EMBL/GenBank/DDBJ whole genome shotgun (WGS) entry which is preliminary data.</text>
</comment>
<dbReference type="AlphaFoldDB" id="D0W626"/>
<keyword evidence="1" id="KW-0812">Transmembrane</keyword>
<evidence type="ECO:0000313" key="3">
    <source>
        <dbReference type="Proteomes" id="UP000003294"/>
    </source>
</evidence>
<dbReference type="EMBL" id="ACDY02000023">
    <property type="protein sequence ID" value="EEZ70738.1"/>
    <property type="molecule type" value="Genomic_DNA"/>
</dbReference>
<keyword evidence="1" id="KW-0472">Membrane</keyword>
<keyword evidence="1" id="KW-1133">Transmembrane helix</keyword>
<reference evidence="2 3" key="1">
    <citation type="submission" date="2009-10" db="EMBL/GenBank/DDBJ databases">
        <authorList>
            <person name="Weinstock G."/>
            <person name="Sodergren E."/>
            <person name="Clifton S."/>
            <person name="Fulton L."/>
            <person name="Fulton B."/>
            <person name="Courtney L."/>
            <person name="Fronick C."/>
            <person name="Harrison M."/>
            <person name="Strong C."/>
            <person name="Farmer C."/>
            <person name="Delahaunty K."/>
            <person name="Markovic C."/>
            <person name="Hall O."/>
            <person name="Minx P."/>
            <person name="Tomlinson C."/>
            <person name="Mitreva M."/>
            <person name="Nelson J."/>
            <person name="Hou S."/>
            <person name="Wollam A."/>
            <person name="Pepin K.H."/>
            <person name="Johnson M."/>
            <person name="Bhonagiri V."/>
            <person name="Nash W.E."/>
            <person name="Warren W."/>
            <person name="Chinwalla A."/>
            <person name="Mardis E.R."/>
            <person name="Wilson R.K."/>
        </authorList>
    </citation>
    <scope>NUCLEOTIDE SEQUENCE [LARGE SCALE GENOMIC DNA]</scope>
    <source>
        <strain evidence="2 3">ATCC 14685</strain>
    </source>
</reference>
<dbReference type="STRING" id="546262.NEICINOT_05153"/>
<evidence type="ECO:0000313" key="2">
    <source>
        <dbReference type="EMBL" id="EEZ70738.1"/>
    </source>
</evidence>
<proteinExistence type="predicted"/>
<dbReference type="Proteomes" id="UP000003294">
    <property type="component" value="Unassembled WGS sequence"/>
</dbReference>
<sequence length="47" mass="5726">MKINTKKSYSQKVFRLNIISFLLFKFIFKLNSATQVWQKRKEPFSKL</sequence>
<gene>
    <name evidence="2" type="ORF">NEICINOT_05153</name>
</gene>
<accession>D0W626</accession>
<name>D0W626_NEICI</name>
<evidence type="ECO:0000256" key="1">
    <source>
        <dbReference type="SAM" id="Phobius"/>
    </source>
</evidence>
<feature type="transmembrane region" description="Helical" evidence="1">
    <location>
        <begin position="12"/>
        <end position="28"/>
    </location>
</feature>
<protein>
    <submittedName>
        <fullName evidence="2">Uncharacterized protein</fullName>
    </submittedName>
</protein>
<organism evidence="2 3">
    <name type="scientific">Neisseria cinerea ATCC 14685</name>
    <dbReference type="NCBI Taxonomy" id="546262"/>
    <lineage>
        <taxon>Bacteria</taxon>
        <taxon>Pseudomonadati</taxon>
        <taxon>Pseudomonadota</taxon>
        <taxon>Betaproteobacteria</taxon>
        <taxon>Neisseriales</taxon>
        <taxon>Neisseriaceae</taxon>
        <taxon>Neisseria</taxon>
    </lineage>
</organism>